<accession>A0A2H0UZ28</accession>
<dbReference type="CDD" id="cd00093">
    <property type="entry name" value="HTH_XRE"/>
    <property type="match status" value="1"/>
</dbReference>
<reference evidence="3" key="1">
    <citation type="submission" date="2017-09" db="EMBL/GenBank/DDBJ databases">
        <title>Depth-based differentiation of microbial function through sediment-hosted aquifers and enrichment of novel symbionts in the deep terrestrial subsurface.</title>
        <authorList>
            <person name="Probst A.J."/>
            <person name="Ladd B."/>
            <person name="Jarett J.K."/>
            <person name="Geller-Mcgrath D.E."/>
            <person name="Sieber C.M.K."/>
            <person name="Emerson J.B."/>
            <person name="Anantharaman K."/>
            <person name="Thomas B.C."/>
            <person name="Malmstrom R."/>
            <person name="Stieglmeier M."/>
            <person name="Klingl A."/>
            <person name="Woyke T."/>
            <person name="Ryan C.M."/>
            <person name="Banfield J.F."/>
        </authorList>
    </citation>
    <scope>NUCLEOTIDE SEQUENCE [LARGE SCALE GENOMIC DNA]</scope>
</reference>
<comment type="caution">
    <text evidence="2">The sequence shown here is derived from an EMBL/GenBank/DDBJ whole genome shotgun (WGS) entry which is preliminary data.</text>
</comment>
<evidence type="ECO:0000313" key="2">
    <source>
        <dbReference type="EMBL" id="PIR92067.1"/>
    </source>
</evidence>
<dbReference type="GO" id="GO:0003677">
    <property type="term" value="F:DNA binding"/>
    <property type="evidence" value="ECO:0007669"/>
    <property type="project" value="InterPro"/>
</dbReference>
<dbReference type="Pfam" id="PF01381">
    <property type="entry name" value="HTH_3"/>
    <property type="match status" value="1"/>
</dbReference>
<evidence type="ECO:0000313" key="3">
    <source>
        <dbReference type="Proteomes" id="UP000228510"/>
    </source>
</evidence>
<proteinExistence type="predicted"/>
<organism evidence="2 3">
    <name type="scientific">Candidatus Falkowbacteria bacterium CG10_big_fil_rev_8_21_14_0_10_44_15</name>
    <dbReference type="NCBI Taxonomy" id="1974569"/>
    <lineage>
        <taxon>Bacteria</taxon>
        <taxon>Candidatus Falkowiibacteriota</taxon>
    </lineage>
</organism>
<dbReference type="AlphaFoldDB" id="A0A2H0UZ28"/>
<dbReference type="Proteomes" id="UP000228510">
    <property type="component" value="Unassembled WGS sequence"/>
</dbReference>
<dbReference type="Gene3D" id="1.10.260.40">
    <property type="entry name" value="lambda repressor-like DNA-binding domains"/>
    <property type="match status" value="1"/>
</dbReference>
<dbReference type="PROSITE" id="PS50943">
    <property type="entry name" value="HTH_CROC1"/>
    <property type="match status" value="1"/>
</dbReference>
<dbReference type="SUPFAM" id="SSF47413">
    <property type="entry name" value="lambda repressor-like DNA-binding domains"/>
    <property type="match status" value="1"/>
</dbReference>
<protein>
    <recommendedName>
        <fullName evidence="1">HTH cro/C1-type domain-containing protein</fullName>
    </recommendedName>
</protein>
<dbReference type="InterPro" id="IPR001387">
    <property type="entry name" value="Cro/C1-type_HTH"/>
</dbReference>
<name>A0A2H0UZ28_9BACT</name>
<dbReference type="SMART" id="SM00530">
    <property type="entry name" value="HTH_XRE"/>
    <property type="match status" value="1"/>
</dbReference>
<dbReference type="InterPro" id="IPR010982">
    <property type="entry name" value="Lambda_DNA-bd_dom_sf"/>
</dbReference>
<gene>
    <name evidence="2" type="ORF">COU01_03785</name>
</gene>
<feature type="domain" description="HTH cro/C1-type" evidence="1">
    <location>
        <begin position="17"/>
        <end position="72"/>
    </location>
</feature>
<sequence>MAKTIHTQEYKQFIDKLKKARLSAGLTQKDAAGKLNKPQSYISKVESGQQRIDVVELNKFTKLYSKKDLNFFIE</sequence>
<dbReference type="EMBL" id="PFAT01000049">
    <property type="protein sequence ID" value="PIR92067.1"/>
    <property type="molecule type" value="Genomic_DNA"/>
</dbReference>
<evidence type="ECO:0000259" key="1">
    <source>
        <dbReference type="PROSITE" id="PS50943"/>
    </source>
</evidence>